<dbReference type="AlphaFoldDB" id="H8KZP2"/>
<evidence type="ECO:0000313" key="3">
    <source>
        <dbReference type="Proteomes" id="UP000005234"/>
    </source>
</evidence>
<dbReference type="KEGG" id="fau:Fraau_2761"/>
<evidence type="ECO:0000256" key="1">
    <source>
        <dbReference type="SAM" id="MobiDB-lite"/>
    </source>
</evidence>
<name>H8KZP2_FRAAD</name>
<evidence type="ECO:0000313" key="2">
    <source>
        <dbReference type="EMBL" id="AFC87102.1"/>
    </source>
</evidence>
<proteinExistence type="predicted"/>
<reference evidence="2" key="1">
    <citation type="submission" date="2012-02" db="EMBL/GenBank/DDBJ databases">
        <title>The complete genome of Frateuria aurantia DSM 6220.</title>
        <authorList>
            <consortium name="US DOE Joint Genome Institute (JGI-PGF)"/>
            <person name="Lucas S."/>
            <person name="Copeland A."/>
            <person name="Lapidus A."/>
            <person name="Glavina del Rio T."/>
            <person name="Dalin E."/>
            <person name="Tice H."/>
            <person name="Bruce D."/>
            <person name="Goodwin L."/>
            <person name="Pitluck S."/>
            <person name="Peters L."/>
            <person name="Ovchinnikova G."/>
            <person name="Teshima H."/>
            <person name="Kyrpides N."/>
            <person name="Mavromatis K."/>
            <person name="Ivanova N."/>
            <person name="Brettin T."/>
            <person name="Detter J.C."/>
            <person name="Han C."/>
            <person name="Larimer F."/>
            <person name="Land M."/>
            <person name="Hauser L."/>
            <person name="Markowitz V."/>
            <person name="Cheng J.-F."/>
            <person name="Hugenholtz P."/>
            <person name="Woyke T."/>
            <person name="Wu D."/>
            <person name="Brambilla E."/>
            <person name="Klenk H.-P."/>
            <person name="Eisen J.A."/>
        </authorList>
    </citation>
    <scope>NUCLEOTIDE SEQUENCE</scope>
    <source>
        <strain evidence="2">DSM 6220</strain>
    </source>
</reference>
<keyword evidence="3" id="KW-1185">Reference proteome</keyword>
<dbReference type="HOGENOM" id="CLU_3025662_0_0_6"/>
<feature type="region of interest" description="Disordered" evidence="1">
    <location>
        <begin position="36"/>
        <end position="55"/>
    </location>
</feature>
<dbReference type="Proteomes" id="UP000005234">
    <property type="component" value="Chromosome"/>
</dbReference>
<protein>
    <submittedName>
        <fullName evidence="2">Uncharacterized protein</fullName>
    </submittedName>
</protein>
<accession>H8KZP2</accession>
<dbReference type="EMBL" id="CP003350">
    <property type="protein sequence ID" value="AFC87102.1"/>
    <property type="molecule type" value="Genomic_DNA"/>
</dbReference>
<gene>
    <name evidence="2" type="ordered locus">Fraau_2761</name>
</gene>
<sequence length="55" mass="5636">MQPIERILGRLDTSVHITIHAGIRRASVAAGSSPACQSSLNGYSGGKPDAASWSG</sequence>
<organism evidence="2 3">
    <name type="scientific">Frateuria aurantia (strain ATCC 33424 / DSM 6220 / KCTC 2777 / LMG 1558 / NBRC 3245 / NCIMB 13370)</name>
    <name type="common">Acetobacter aurantius</name>
    <dbReference type="NCBI Taxonomy" id="767434"/>
    <lineage>
        <taxon>Bacteria</taxon>
        <taxon>Pseudomonadati</taxon>
        <taxon>Pseudomonadota</taxon>
        <taxon>Gammaproteobacteria</taxon>
        <taxon>Lysobacterales</taxon>
        <taxon>Rhodanobacteraceae</taxon>
        <taxon>Frateuria</taxon>
    </lineage>
</organism>